<reference evidence="1 2" key="1">
    <citation type="submission" date="2020-02" db="EMBL/GenBank/DDBJ databases">
        <title>Thermophilic hydrogen producing bacteria, Caloranaerobacter azorensis.</title>
        <authorList>
            <person name="Baek K."/>
        </authorList>
    </citation>
    <scope>NUCLEOTIDE SEQUENCE [LARGE SCALE GENOMIC DNA]</scope>
    <source>
        <strain evidence="1 2">T3-1</strain>
    </source>
</reference>
<dbReference type="AlphaFoldDB" id="A0A6P1Y9Q7"/>
<protein>
    <submittedName>
        <fullName evidence="1">Uncharacterized protein</fullName>
    </submittedName>
</protein>
<dbReference type="EMBL" id="CP048617">
    <property type="protein sequence ID" value="QIB25881.1"/>
    <property type="molecule type" value="Genomic_DNA"/>
</dbReference>
<dbReference type="KEGG" id="cazo:G3A45_00195"/>
<name>A0A6P1Y9Q7_9FIRM</name>
<proteinExistence type="predicted"/>
<dbReference type="RefSeq" id="WP_163234102.1">
    <property type="nucleotide sequence ID" value="NZ_CP048617.1"/>
</dbReference>
<organism evidence="1 2">
    <name type="scientific">Caloranaerobacter azorensis</name>
    <dbReference type="NCBI Taxonomy" id="116090"/>
    <lineage>
        <taxon>Bacteria</taxon>
        <taxon>Bacillati</taxon>
        <taxon>Bacillota</taxon>
        <taxon>Tissierellia</taxon>
        <taxon>Tissierellales</taxon>
        <taxon>Thermohalobacteraceae</taxon>
        <taxon>Caloranaerobacter</taxon>
    </lineage>
</organism>
<dbReference type="Proteomes" id="UP000464452">
    <property type="component" value="Chromosome"/>
</dbReference>
<sequence length="491" mass="58492">MKDIKSGVQVENDLQNLYNEFLKKAGAIAFYDIIRDIILINRSVDEKRELFEKLQKEGENVLDYFEKINDKALNIEIILGLSDIEDKLGEEYFRNFKDKIVDLIRCLDSYATEMSYSLEIASQLLGKELVKENNDYMDKAVNFERLYSDVFEFLMEDEITFQEKLNEIIRLVPFRMSKHKFYDIVRTSLLNYLNDFSEREVNDYIEELKNTFNGSLRLQYGKSFDYYFTKTQGYKKFDFKTANLSEVEKLKDEISKLLLEIYDLMEMLSSLGTIVSKFIVIEKTKKYLTEDLNREDITEIIKRFKEVMKDENLEKRQELLLICEEKVNHIIASLDKLIKLIDDKEKELKNDESKDYLNNVYIEMIEIVSYLKDLGYEEIKPLSESDLKIVSDDYLEQAVDNFIQYIDRNLKDMTNIYRKVRMRRILSTLNGQFNSPEEFFEYLESSLKLNTSEEDLQLALYNIAELIISYEQNKPKKDSLNLKYIYKYFFS</sequence>
<accession>A0A6P1Y9Q7</accession>
<gene>
    <name evidence="1" type="ORF">G3A45_00195</name>
</gene>
<evidence type="ECO:0000313" key="2">
    <source>
        <dbReference type="Proteomes" id="UP000464452"/>
    </source>
</evidence>
<evidence type="ECO:0000313" key="1">
    <source>
        <dbReference type="EMBL" id="QIB25881.1"/>
    </source>
</evidence>